<protein>
    <submittedName>
        <fullName evidence="7">Creatininase family protein</fullName>
    </submittedName>
</protein>
<proteinExistence type="inferred from homology"/>
<name>A0ABT2NNX5_9RHOB</name>
<organism evidence="7 8">
    <name type="scientific">Albidovulum sediminis</name>
    <dbReference type="NCBI Taxonomy" id="3066345"/>
    <lineage>
        <taxon>Bacteria</taxon>
        <taxon>Pseudomonadati</taxon>
        <taxon>Pseudomonadota</taxon>
        <taxon>Alphaproteobacteria</taxon>
        <taxon>Rhodobacterales</taxon>
        <taxon>Paracoccaceae</taxon>
        <taxon>Albidovulum</taxon>
    </lineage>
</organism>
<evidence type="ECO:0000256" key="1">
    <source>
        <dbReference type="ARBA" id="ARBA00001947"/>
    </source>
</evidence>
<dbReference type="PANTHER" id="PTHR35005:SF1">
    <property type="entry name" value="2-AMINO-5-FORMYLAMINO-6-RIBOSYLAMINOPYRIMIDIN-4(3H)-ONE 5'-MONOPHOSPHATE DEFORMYLASE"/>
    <property type="match status" value="1"/>
</dbReference>
<feature type="region of interest" description="Disordered" evidence="6">
    <location>
        <begin position="192"/>
        <end position="219"/>
    </location>
</feature>
<evidence type="ECO:0000256" key="5">
    <source>
        <dbReference type="ARBA" id="ARBA00024029"/>
    </source>
</evidence>
<comment type="similarity">
    <text evidence="5">Belongs to the creatininase superfamily.</text>
</comment>
<reference evidence="8" key="1">
    <citation type="submission" date="2023-07" db="EMBL/GenBank/DDBJ databases">
        <title>Defluviimonas sediminis sp. nov., isolated from mangrove sediment.</title>
        <authorList>
            <person name="Liu L."/>
            <person name="Li J."/>
            <person name="Huang Y."/>
            <person name="Pan J."/>
            <person name="Li M."/>
        </authorList>
    </citation>
    <scope>NUCLEOTIDE SEQUENCE [LARGE SCALE GENOMIC DNA]</scope>
    <source>
        <strain evidence="8">FT324</strain>
    </source>
</reference>
<comment type="caution">
    <text evidence="7">The sequence shown here is derived from an EMBL/GenBank/DDBJ whole genome shotgun (WGS) entry which is preliminary data.</text>
</comment>
<accession>A0ABT2NNX5</accession>
<evidence type="ECO:0000313" key="8">
    <source>
        <dbReference type="Proteomes" id="UP001205601"/>
    </source>
</evidence>
<evidence type="ECO:0000256" key="4">
    <source>
        <dbReference type="ARBA" id="ARBA00022833"/>
    </source>
</evidence>
<comment type="cofactor">
    <cofactor evidence="1">
        <name>Zn(2+)</name>
        <dbReference type="ChEBI" id="CHEBI:29105"/>
    </cofactor>
</comment>
<dbReference type="EMBL" id="JAOCQF010000001">
    <property type="protein sequence ID" value="MCT8329269.1"/>
    <property type="molecule type" value="Genomic_DNA"/>
</dbReference>
<dbReference type="RefSeq" id="WP_261494685.1">
    <property type="nucleotide sequence ID" value="NZ_JAOCQF010000001.1"/>
</dbReference>
<dbReference type="Gene3D" id="3.40.50.10310">
    <property type="entry name" value="Creatininase"/>
    <property type="match status" value="1"/>
</dbReference>
<evidence type="ECO:0000256" key="2">
    <source>
        <dbReference type="ARBA" id="ARBA00022723"/>
    </source>
</evidence>
<keyword evidence="2" id="KW-0479">Metal-binding</keyword>
<dbReference type="InterPro" id="IPR024087">
    <property type="entry name" value="Creatininase-like_sf"/>
</dbReference>
<feature type="compositionally biased region" description="Basic and acidic residues" evidence="6">
    <location>
        <begin position="192"/>
        <end position="210"/>
    </location>
</feature>
<keyword evidence="8" id="KW-1185">Reference proteome</keyword>
<keyword evidence="3" id="KW-0378">Hydrolase</keyword>
<gene>
    <name evidence="7" type="ORF">N5I32_07070</name>
</gene>
<dbReference type="Proteomes" id="UP001205601">
    <property type="component" value="Unassembled WGS sequence"/>
</dbReference>
<dbReference type="Pfam" id="PF02633">
    <property type="entry name" value="Creatininase"/>
    <property type="match status" value="1"/>
</dbReference>
<sequence>MPRLDLMTWNEVQAHLAAGGGAILPVGSTEQHGPMGLIGTDALCAEVIAEAAAEICGAVVTPTVWFTPAPFNMGFPGTLSASTPLFSALVAEILDGLSHHGFRPVYILNGHGANLEPLRAVAAARPDLPVHIRSWWDFATVNTLRRTLYGDWEGMHATPSEIAITMATHRQVPVPEAAKQPPRALSADFIRDHAGDRHGPPDEHRRDFPDGRVGSHSALARPGHGRALLEAAAAAVAQDYLDLIAARPSSPARS</sequence>
<evidence type="ECO:0000256" key="6">
    <source>
        <dbReference type="SAM" id="MobiDB-lite"/>
    </source>
</evidence>
<keyword evidence="4" id="KW-0862">Zinc</keyword>
<evidence type="ECO:0000313" key="7">
    <source>
        <dbReference type="EMBL" id="MCT8329269.1"/>
    </source>
</evidence>
<dbReference type="SUPFAM" id="SSF102215">
    <property type="entry name" value="Creatininase"/>
    <property type="match status" value="1"/>
</dbReference>
<evidence type="ECO:0000256" key="3">
    <source>
        <dbReference type="ARBA" id="ARBA00022801"/>
    </source>
</evidence>
<dbReference type="InterPro" id="IPR003785">
    <property type="entry name" value="Creatininase/forma_Hydrolase"/>
</dbReference>
<dbReference type="PANTHER" id="PTHR35005">
    <property type="entry name" value="3-DEHYDRO-SCYLLO-INOSOSE HYDROLASE"/>
    <property type="match status" value="1"/>
</dbReference>